<evidence type="ECO:0000313" key="1">
    <source>
        <dbReference type="EMBL" id="ANE49780.1"/>
    </source>
</evidence>
<dbReference type="Gene3D" id="3.30.1490.20">
    <property type="entry name" value="ATP-grasp fold, A domain"/>
    <property type="match status" value="1"/>
</dbReference>
<proteinExistence type="predicted"/>
<reference evidence="1 2" key="2">
    <citation type="journal article" date="2016" name="Int. J. Syst. Evol. Microbiol.">
        <title>Flavisolibacter tropicus sp. nov., isolated from tropical soil.</title>
        <authorList>
            <person name="Lee J.J."/>
            <person name="Kang M.S."/>
            <person name="Kim G.S."/>
            <person name="Lee C.S."/>
            <person name="Lim S."/>
            <person name="Lee J."/>
            <person name="Roh S.H."/>
            <person name="Kang H."/>
            <person name="Ha J.M."/>
            <person name="Bae S."/>
            <person name="Jung H.Y."/>
            <person name="Kim M.K."/>
        </authorList>
    </citation>
    <scope>NUCLEOTIDE SEQUENCE [LARGE SCALE GENOMIC DNA]</scope>
    <source>
        <strain evidence="1 2">LCS9</strain>
    </source>
</reference>
<dbReference type="EMBL" id="CP011390">
    <property type="protein sequence ID" value="ANE49780.1"/>
    <property type="molecule type" value="Genomic_DNA"/>
</dbReference>
<accession>A0A172TRX5</accession>
<reference evidence="2" key="1">
    <citation type="submission" date="2015-01" db="EMBL/GenBank/DDBJ databases">
        <title>Flavisolibacter sp./LCS9/ whole genome sequencing.</title>
        <authorList>
            <person name="Kim M.K."/>
            <person name="Srinivasan S."/>
            <person name="Lee J.-J."/>
        </authorList>
    </citation>
    <scope>NUCLEOTIDE SEQUENCE [LARGE SCALE GENOMIC DNA]</scope>
    <source>
        <strain evidence="2">LCS9</strain>
    </source>
</reference>
<keyword evidence="2" id="KW-1185">Reference proteome</keyword>
<dbReference type="SUPFAM" id="SSF56059">
    <property type="entry name" value="Glutathione synthetase ATP-binding domain-like"/>
    <property type="match status" value="1"/>
</dbReference>
<gene>
    <name evidence="1" type="ORF">SY85_03995</name>
</gene>
<dbReference type="InterPro" id="IPR013815">
    <property type="entry name" value="ATP_grasp_subdomain_1"/>
</dbReference>
<evidence type="ECO:0008006" key="3">
    <source>
        <dbReference type="Google" id="ProtNLM"/>
    </source>
</evidence>
<protein>
    <recommendedName>
        <fullName evidence="3">ATP-grasp domain-containing protein</fullName>
    </recommendedName>
</protein>
<dbReference type="OrthoDB" id="9775266at2"/>
<organism evidence="1 2">
    <name type="scientific">Flavisolibacter tropicus</name>
    <dbReference type="NCBI Taxonomy" id="1492898"/>
    <lineage>
        <taxon>Bacteria</taxon>
        <taxon>Pseudomonadati</taxon>
        <taxon>Bacteroidota</taxon>
        <taxon>Chitinophagia</taxon>
        <taxon>Chitinophagales</taxon>
        <taxon>Chitinophagaceae</taxon>
        <taxon>Flavisolibacter</taxon>
    </lineage>
</organism>
<dbReference type="STRING" id="1492898.SY85_03995"/>
<name>A0A172TRX5_9BACT</name>
<dbReference type="KEGG" id="fla:SY85_03995"/>
<dbReference type="GO" id="GO:0005524">
    <property type="term" value="F:ATP binding"/>
    <property type="evidence" value="ECO:0007669"/>
    <property type="project" value="InterPro"/>
</dbReference>
<sequence>MHFNELRHFIQRLLDWSHWPHYLFYFPLMIPWLAYYVRSRSLWFFTPSNPTLAFGGFEGEGKRQMYDQLPAEYCPKSLFIKPFMSLGQVLTKLEVAGFTYPFIVKPDVGMKGILFRKIENELQLRQYHIQMPADYIIQEFLDLPLEVSVFYCRKPFEKHGKITALIQKNLLEVCGDGVTNLSDLILQQPIASRWVKKSSINLDRQLGIVLKKGERYCLSHVANLFHGAQFKDLKHLIDDQLTELFDRISRQNHFYYGRYDIKCNSVEEMKEGQNFYILEFNGAGSVPNHIYAGKYSLLSAYREILTHWRWLYDISQYNHENGFPRWSLKKGHYFLKNSKKHFKVLKKLDKELILS</sequence>
<evidence type="ECO:0000313" key="2">
    <source>
        <dbReference type="Proteomes" id="UP000077177"/>
    </source>
</evidence>
<dbReference type="Proteomes" id="UP000077177">
    <property type="component" value="Chromosome"/>
</dbReference>
<dbReference type="AlphaFoldDB" id="A0A172TRX5"/>